<keyword evidence="2" id="KW-1185">Reference proteome</keyword>
<gene>
    <name evidence="1" type="ORF">C3942_20715</name>
</gene>
<dbReference type="AlphaFoldDB" id="A0A2S5TAI6"/>
<dbReference type="RefSeq" id="WP_104232277.1">
    <property type="nucleotide sequence ID" value="NZ_PSNW01000017.1"/>
</dbReference>
<name>A0A2S5TAI6_9GAMM</name>
<protein>
    <submittedName>
        <fullName evidence="1">Uncharacterized protein</fullName>
    </submittedName>
</protein>
<accession>A0A2S5TAI6</accession>
<evidence type="ECO:0000313" key="1">
    <source>
        <dbReference type="EMBL" id="PPE71966.1"/>
    </source>
</evidence>
<comment type="caution">
    <text evidence="1">The sequence shown here is derived from an EMBL/GenBank/DDBJ whole genome shotgun (WGS) entry which is preliminary data.</text>
</comment>
<dbReference type="Proteomes" id="UP000238220">
    <property type="component" value="Unassembled WGS sequence"/>
</dbReference>
<dbReference type="EMBL" id="PSNW01000017">
    <property type="protein sequence ID" value="PPE71966.1"/>
    <property type="molecule type" value="Genomic_DNA"/>
</dbReference>
<evidence type="ECO:0000313" key="2">
    <source>
        <dbReference type="Proteomes" id="UP000238220"/>
    </source>
</evidence>
<organism evidence="1 2">
    <name type="scientific">Solimonas fluminis</name>
    <dbReference type="NCBI Taxonomy" id="2086571"/>
    <lineage>
        <taxon>Bacteria</taxon>
        <taxon>Pseudomonadati</taxon>
        <taxon>Pseudomonadota</taxon>
        <taxon>Gammaproteobacteria</taxon>
        <taxon>Nevskiales</taxon>
        <taxon>Nevskiaceae</taxon>
        <taxon>Solimonas</taxon>
    </lineage>
</organism>
<proteinExistence type="predicted"/>
<sequence length="61" mass="6655">MARQQAPGLDEAAEAELESSAARIAQIIAAAAYEVSIEVARWPEELREQAAAGFKMRPRTQ</sequence>
<reference evidence="1 2" key="1">
    <citation type="submission" date="2018-02" db="EMBL/GenBank/DDBJ databases">
        <title>Genome sequencing of Solimonas sp. HR-BB.</title>
        <authorList>
            <person name="Lee Y."/>
            <person name="Jeon C.O."/>
        </authorList>
    </citation>
    <scope>NUCLEOTIDE SEQUENCE [LARGE SCALE GENOMIC DNA]</scope>
    <source>
        <strain evidence="1 2">HR-BB</strain>
    </source>
</reference>